<dbReference type="RefSeq" id="YP_008125394.1">
    <property type="nucleotide sequence ID" value="NC_021529.2"/>
</dbReference>
<organism evidence="1 2">
    <name type="scientific">Vibrio phage nt-1</name>
    <dbReference type="NCBI Taxonomy" id="115992"/>
    <lineage>
        <taxon>Viruses</taxon>
        <taxon>Duplodnaviria</taxon>
        <taxon>Heunggongvirae</taxon>
        <taxon>Uroviricota</taxon>
        <taxon>Caudoviricetes</taxon>
        <taxon>Pantevenvirales</taxon>
        <taxon>Straboviridae</taxon>
        <taxon>Mylasvirus</taxon>
        <taxon>Mylasvirus persius</taxon>
    </lineage>
</organism>
<evidence type="ECO:0000313" key="1">
    <source>
        <dbReference type="EMBL" id="AGN30245.1"/>
    </source>
</evidence>
<dbReference type="KEGG" id="vg:15926699"/>
<dbReference type="OrthoDB" id="16984at10239"/>
<gene>
    <name evidence="1" type="ORF">VPFG_00246</name>
</gene>
<dbReference type="GeneID" id="15926699"/>
<dbReference type="Proteomes" id="UP000201461">
    <property type="component" value="Segment"/>
</dbReference>
<proteinExistence type="predicted"/>
<protein>
    <submittedName>
        <fullName evidence="1">Uncharacterized protein</fullName>
    </submittedName>
</protein>
<dbReference type="EMBL" id="HQ317393">
    <property type="protein sequence ID" value="AGN30245.1"/>
    <property type="molecule type" value="Genomic_DNA"/>
</dbReference>
<evidence type="ECO:0000313" key="2">
    <source>
        <dbReference type="Proteomes" id="UP000201461"/>
    </source>
</evidence>
<name>R9TIN5_9CAUD</name>
<sequence length="144" mass="16834">MIYRFWETPTSDCLIEIIHDGKEDGERAYITDMIDFYHTEHGRQALLGHTDGWGTVNFTKYDIRELKCLGRIETKPLTLSANDKSVLSRCIDKEGFNYAMFDYSDYQSVERNVVQSREFHELRNGLIDAKSKLQTWLRMQGIDA</sequence>
<keyword evidence="2" id="KW-1185">Reference proteome</keyword>
<reference evidence="1 2" key="1">
    <citation type="journal article" date="2014" name="Genome Biol. Evol.">
        <title>Composite Conserved Promoter-Terminator Motifs (PeSLs) that Mediate Modular Shuffling in the Diverse T4-Like Myoviruses.</title>
        <authorList>
            <person name="Comeau A.M."/>
            <person name="Arbiol C."/>
            <person name="Krisch H.M."/>
        </authorList>
    </citation>
    <scope>NUCLEOTIDE SEQUENCE [LARGE SCALE GENOMIC DNA]</scope>
</reference>
<accession>R9TIN5</accession>